<feature type="binding site" evidence="8">
    <location>
        <position position="234"/>
    </location>
    <ligand>
        <name>NADP(+)</name>
        <dbReference type="ChEBI" id="CHEBI:58349"/>
    </ligand>
</feature>
<dbReference type="AlphaFoldDB" id="A0A0A7LDK4"/>
<dbReference type="Proteomes" id="UP000030787">
    <property type="component" value="Chromosome"/>
</dbReference>
<dbReference type="Gene3D" id="3.40.50.720">
    <property type="entry name" value="NAD(P)-binding Rossmann-like Domain"/>
    <property type="match status" value="1"/>
</dbReference>
<dbReference type="GO" id="GO:0035999">
    <property type="term" value="P:tetrahydrofolate interconversion"/>
    <property type="evidence" value="ECO:0007669"/>
    <property type="project" value="UniProtKB-UniRule"/>
</dbReference>
<evidence type="ECO:0000256" key="8">
    <source>
        <dbReference type="HAMAP-Rule" id="MF_01576"/>
    </source>
</evidence>
<evidence type="ECO:0000259" key="10">
    <source>
        <dbReference type="Pfam" id="PF02882"/>
    </source>
</evidence>
<dbReference type="InterPro" id="IPR020631">
    <property type="entry name" value="THF_DH/CycHdrlase_NAD-bd_dom"/>
</dbReference>
<evidence type="ECO:0000256" key="5">
    <source>
        <dbReference type="ARBA" id="ARBA00023002"/>
    </source>
</evidence>
<dbReference type="EC" id="1.5.1.5" evidence="8"/>
<dbReference type="InterPro" id="IPR000672">
    <property type="entry name" value="THF_DH/CycHdrlase"/>
</dbReference>
<protein>
    <recommendedName>
        <fullName evidence="8">Bifunctional protein FolD</fullName>
    </recommendedName>
    <domain>
        <recommendedName>
            <fullName evidence="8">Methylenetetrahydrofolate dehydrogenase</fullName>
            <ecNumber evidence="8">1.5.1.5</ecNumber>
        </recommendedName>
    </domain>
    <domain>
        <recommendedName>
            <fullName evidence="8">Methenyltetrahydrofolate cyclohydrolase</fullName>
            <ecNumber evidence="8">3.5.4.9</ecNumber>
        </recommendedName>
    </domain>
</protein>
<keyword evidence="5 8" id="KW-0560">Oxidoreductase</keyword>
<dbReference type="EMBL" id="CP010070">
    <property type="protein sequence ID" value="AIZ57134.1"/>
    <property type="molecule type" value="Genomic_DNA"/>
</dbReference>
<name>A0A0A7LDK4_9ARCH</name>
<dbReference type="GO" id="GO:0006164">
    <property type="term" value="P:purine nucleotide biosynthetic process"/>
    <property type="evidence" value="ECO:0007669"/>
    <property type="project" value="UniProtKB-KW"/>
</dbReference>
<dbReference type="PANTHER" id="PTHR48099">
    <property type="entry name" value="C-1-TETRAHYDROFOLATE SYNTHASE, CYTOPLASMIC-RELATED"/>
    <property type="match status" value="1"/>
</dbReference>
<comment type="catalytic activity">
    <reaction evidence="7 8">
        <text>(6R)-5,10-methenyltetrahydrofolate + H2O = (6R)-10-formyltetrahydrofolate + H(+)</text>
        <dbReference type="Rhea" id="RHEA:23700"/>
        <dbReference type="ChEBI" id="CHEBI:15377"/>
        <dbReference type="ChEBI" id="CHEBI:15378"/>
        <dbReference type="ChEBI" id="CHEBI:57455"/>
        <dbReference type="ChEBI" id="CHEBI:195366"/>
        <dbReference type="EC" id="3.5.4.9"/>
    </reaction>
</comment>
<dbReference type="GO" id="GO:0009086">
    <property type="term" value="P:methionine biosynthetic process"/>
    <property type="evidence" value="ECO:0007669"/>
    <property type="project" value="UniProtKB-KW"/>
</dbReference>
<keyword evidence="8" id="KW-0368">Histidine biosynthesis</keyword>
<accession>A0A0A7LDK4</accession>
<dbReference type="STRING" id="1577791.Mpt1_c12720"/>
<feature type="domain" description="Tetrahydrofolate dehydrogenase/cyclohydrolase catalytic" evidence="9">
    <location>
        <begin position="5"/>
        <end position="119"/>
    </location>
</feature>
<evidence type="ECO:0000256" key="6">
    <source>
        <dbReference type="ARBA" id="ARBA00023268"/>
    </source>
</evidence>
<proteinExistence type="inferred from homology"/>
<dbReference type="InterPro" id="IPR046346">
    <property type="entry name" value="Aminoacid_DH-like_N_sf"/>
</dbReference>
<reference evidence="11 12" key="1">
    <citation type="journal article" date="2014" name="Appl. Environ. Microbiol.">
        <title>Comparative Genome Analysis of 'Candidatus Methanoplasma termitum' Indicates a New Mode of Energy Metabolism in the Seventh Order of Methanogens.</title>
        <authorList>
            <person name="Lang K."/>
            <person name="Schuldes J."/>
            <person name="Klingl A."/>
            <person name="Poehlein A."/>
            <person name="Daniel R."/>
            <person name="Brune A."/>
        </authorList>
    </citation>
    <scope>NUCLEOTIDE SEQUENCE [LARGE SCALE GENOMIC DNA]</scope>
    <source>
        <strain evidence="12">Mpt1</strain>
    </source>
</reference>
<dbReference type="RefSeq" id="WP_048113189.1">
    <property type="nucleotide sequence ID" value="NZ_CP010070.1"/>
</dbReference>
<keyword evidence="2 8" id="KW-0554">One-carbon metabolism</keyword>
<dbReference type="PANTHER" id="PTHR48099:SF5">
    <property type="entry name" value="C-1-TETRAHYDROFOLATE SYNTHASE, CYTOPLASMIC"/>
    <property type="match status" value="1"/>
</dbReference>
<dbReference type="GO" id="GO:0004477">
    <property type="term" value="F:methenyltetrahydrofolate cyclohydrolase activity"/>
    <property type="evidence" value="ECO:0007669"/>
    <property type="project" value="UniProtKB-UniRule"/>
</dbReference>
<dbReference type="GO" id="GO:0000105">
    <property type="term" value="P:L-histidine biosynthetic process"/>
    <property type="evidence" value="ECO:0007669"/>
    <property type="project" value="UniProtKB-KW"/>
</dbReference>
<evidence type="ECO:0000256" key="7">
    <source>
        <dbReference type="ARBA" id="ARBA00036357"/>
    </source>
</evidence>
<dbReference type="Pfam" id="PF02882">
    <property type="entry name" value="THF_DHG_CYH_C"/>
    <property type="match status" value="1"/>
</dbReference>
<dbReference type="Gene3D" id="3.40.50.10860">
    <property type="entry name" value="Leucine Dehydrogenase, chain A, domain 1"/>
    <property type="match status" value="1"/>
</dbReference>
<dbReference type="InterPro" id="IPR036291">
    <property type="entry name" value="NAD(P)-bd_dom_sf"/>
</dbReference>
<dbReference type="KEGG" id="mear:Mpt1_c12720"/>
<feature type="domain" description="Tetrahydrofolate dehydrogenase/cyclohydrolase NAD(P)-binding" evidence="10">
    <location>
        <begin position="138"/>
        <end position="290"/>
    </location>
</feature>
<dbReference type="InterPro" id="IPR020867">
    <property type="entry name" value="THF_DH/CycHdrlase_CS"/>
</dbReference>
<dbReference type="GO" id="GO:0004488">
    <property type="term" value="F:methylenetetrahydrofolate dehydrogenase (NADP+) activity"/>
    <property type="evidence" value="ECO:0007669"/>
    <property type="project" value="UniProtKB-UniRule"/>
</dbReference>
<dbReference type="FunFam" id="3.40.50.10860:FF:000001">
    <property type="entry name" value="Bifunctional protein FolD"/>
    <property type="match status" value="1"/>
</dbReference>
<sequence length="294" mass="31289">MSELILGKTVSESIYSELRVRIEALKSKGTTPGLAVVLVGTDPASEVYVRMKGKKCEELGMHSVTVVMPENTSEADLLKKVSELNKDSSIHGFLVQLPLPSHIDEKKVINAIDPKKDVDCFHPVNVGKMLIGEPDFLPATPAGVQQMLVRSGVDTKGKHVVVVGRSNIVGKPMMAMMVQKGDGADSTVTVVHSRTKDLPSITRQADILIVAIGKANFITADMVKKGVVVIDVGTNRIEDPSSPKGTKLVGDVEFEGVKNKASKITPVPGGVGPMTICMLMANTVAAAEKANVSR</sequence>
<dbReference type="GeneID" id="24818933"/>
<comment type="caution">
    <text evidence="8">Lacks conserved residue(s) required for the propagation of feature annotation.</text>
</comment>
<comment type="catalytic activity">
    <reaction evidence="8">
        <text>(6R)-5,10-methylene-5,6,7,8-tetrahydrofolate + NADP(+) = (6R)-5,10-methenyltetrahydrofolate + NADPH</text>
        <dbReference type="Rhea" id="RHEA:22812"/>
        <dbReference type="ChEBI" id="CHEBI:15636"/>
        <dbReference type="ChEBI" id="CHEBI:57455"/>
        <dbReference type="ChEBI" id="CHEBI:57783"/>
        <dbReference type="ChEBI" id="CHEBI:58349"/>
        <dbReference type="EC" id="1.5.1.5"/>
    </reaction>
</comment>
<dbReference type="SUPFAM" id="SSF53223">
    <property type="entry name" value="Aminoacid dehydrogenase-like, N-terminal domain"/>
    <property type="match status" value="1"/>
</dbReference>
<dbReference type="HAMAP" id="MF_01576">
    <property type="entry name" value="THF_DHG_CYH"/>
    <property type="match status" value="1"/>
</dbReference>
<keyword evidence="4 8" id="KW-0521">NADP</keyword>
<dbReference type="PROSITE" id="PS00766">
    <property type="entry name" value="THF_DHG_CYH_1"/>
    <property type="match status" value="1"/>
</dbReference>
<dbReference type="SUPFAM" id="SSF51735">
    <property type="entry name" value="NAD(P)-binding Rossmann-fold domains"/>
    <property type="match status" value="1"/>
</dbReference>
<dbReference type="PRINTS" id="PR00085">
    <property type="entry name" value="THFDHDRGNASE"/>
</dbReference>
<keyword evidence="12" id="KW-1185">Reference proteome</keyword>
<keyword evidence="8" id="KW-0658">Purine biosynthesis</keyword>
<evidence type="ECO:0000259" key="9">
    <source>
        <dbReference type="Pfam" id="PF00763"/>
    </source>
</evidence>
<feature type="binding site" evidence="8">
    <location>
        <begin position="164"/>
        <end position="166"/>
    </location>
    <ligand>
        <name>NADP(+)</name>
        <dbReference type="ChEBI" id="CHEBI:58349"/>
    </ligand>
</feature>
<dbReference type="GO" id="GO:0005829">
    <property type="term" value="C:cytosol"/>
    <property type="evidence" value="ECO:0007669"/>
    <property type="project" value="TreeGrafter"/>
</dbReference>
<evidence type="ECO:0000256" key="3">
    <source>
        <dbReference type="ARBA" id="ARBA00022801"/>
    </source>
</evidence>
<dbReference type="FunFam" id="3.40.50.720:FF:000189">
    <property type="entry name" value="Bifunctional protein FolD"/>
    <property type="match status" value="1"/>
</dbReference>
<dbReference type="UniPathway" id="UPA00193"/>
<keyword evidence="6 8" id="KW-0511">Multifunctional enzyme</keyword>
<dbReference type="PROSITE" id="PS00767">
    <property type="entry name" value="THF_DHG_CYH_2"/>
    <property type="match status" value="1"/>
</dbReference>
<dbReference type="InterPro" id="IPR020630">
    <property type="entry name" value="THF_DH/CycHdrlase_cat_dom"/>
</dbReference>
<dbReference type="OrthoDB" id="9455at2157"/>
<evidence type="ECO:0000313" key="12">
    <source>
        <dbReference type="Proteomes" id="UP000030787"/>
    </source>
</evidence>
<comment type="function">
    <text evidence="8">Catalyzes the oxidation of 5,10-methylenetetrahydrofolate to 5,10-methenyltetrahydrofolate and then the hydrolysis of 5,10-methenyltetrahydrofolate to 10-formyltetrahydrofolate.</text>
</comment>
<comment type="subunit">
    <text evidence="8">Homodimer.</text>
</comment>
<evidence type="ECO:0000256" key="4">
    <source>
        <dbReference type="ARBA" id="ARBA00022857"/>
    </source>
</evidence>
<dbReference type="EC" id="3.5.4.9" evidence="8"/>
<gene>
    <name evidence="8 11" type="primary">folD</name>
    <name evidence="11" type="ORF">Mpt1_c12720</name>
</gene>
<evidence type="ECO:0000256" key="2">
    <source>
        <dbReference type="ARBA" id="ARBA00022563"/>
    </source>
</evidence>
<keyword evidence="8" id="KW-0486">Methionine biosynthesis</keyword>
<comment type="similarity">
    <text evidence="8">Belongs to the tetrahydrofolate dehydrogenase/cyclohydrolase family.</text>
</comment>
<dbReference type="Pfam" id="PF00763">
    <property type="entry name" value="THF_DHG_CYH"/>
    <property type="match status" value="1"/>
</dbReference>
<evidence type="ECO:0000313" key="11">
    <source>
        <dbReference type="EMBL" id="AIZ57134.1"/>
    </source>
</evidence>
<organism evidence="11 12">
    <name type="scientific">Candidatus Methanoplasma termitum</name>
    <dbReference type="NCBI Taxonomy" id="1577791"/>
    <lineage>
        <taxon>Archaea</taxon>
        <taxon>Methanobacteriati</taxon>
        <taxon>Thermoplasmatota</taxon>
        <taxon>Thermoplasmata</taxon>
        <taxon>Methanomassiliicoccales</taxon>
        <taxon>Methanomassiliicoccaceae</taxon>
        <taxon>Candidatus Methanoplasma</taxon>
    </lineage>
</organism>
<dbReference type="NCBIfam" id="NF010783">
    <property type="entry name" value="PRK14186.1"/>
    <property type="match status" value="1"/>
</dbReference>
<keyword evidence="8" id="KW-0028">Amino-acid biosynthesis</keyword>
<evidence type="ECO:0000256" key="1">
    <source>
        <dbReference type="ARBA" id="ARBA00004777"/>
    </source>
</evidence>
<dbReference type="HOGENOM" id="CLU_034045_2_1_2"/>
<dbReference type="CDD" id="cd01080">
    <property type="entry name" value="NAD_bind_m-THF_DH_Cyclohyd"/>
    <property type="match status" value="1"/>
</dbReference>
<keyword evidence="3 8" id="KW-0378">Hydrolase</keyword>
<comment type="pathway">
    <text evidence="1 8">One-carbon metabolism; tetrahydrofolate interconversion.</text>
</comment>